<sequence>MPATRKPEKWPGSRCQMRWVRTTNIHAEMGTLFDFRCGGKGLATLYRKPIPFRIALESIEINQLLCKNARFSPSARCRCALRTANLLLPCSGMTSATFSRWRGKAACRPRRAGWAWSTPPWPAAPTRSSRRSACGCSTVCRAVGA</sequence>
<dbReference type="EMBL" id="LN899825">
    <property type="protein sequence ID" value="CUV32965.1"/>
    <property type="molecule type" value="Genomic_DNA"/>
</dbReference>
<dbReference type="EMBL" id="LN899823">
    <property type="protein sequence ID" value="CUV24827.1"/>
    <property type="molecule type" value="Genomic_DNA"/>
</dbReference>
<accession>A0A0S4URP5</accession>
<evidence type="ECO:0000313" key="1">
    <source>
        <dbReference type="EMBL" id="CUV24827.1"/>
    </source>
</evidence>
<organism evidence="1">
    <name type="scientific">Ralstonia solanacearum</name>
    <name type="common">Pseudomonas solanacearum</name>
    <dbReference type="NCBI Taxonomy" id="305"/>
    <lineage>
        <taxon>Bacteria</taxon>
        <taxon>Pseudomonadati</taxon>
        <taxon>Pseudomonadota</taxon>
        <taxon>Betaproteobacteria</taxon>
        <taxon>Burkholderiales</taxon>
        <taxon>Burkholderiaceae</taxon>
        <taxon>Ralstonia</taxon>
        <taxon>Ralstonia solanacearum species complex</taxon>
    </lineage>
</organism>
<reference evidence="1" key="1">
    <citation type="submission" date="2015-10" db="EMBL/GenBank/DDBJ databases">
        <authorList>
            <person name="Gilbert D.G."/>
        </authorList>
    </citation>
    <scope>NUCLEOTIDE SEQUENCE</scope>
    <source>
        <strain evidence="1">Phyl III-seqv23</strain>
    </source>
</reference>
<name>A0A0S4URP5_RALSL</name>
<protein>
    <submittedName>
        <fullName evidence="1">Uncharacterized protein</fullName>
    </submittedName>
</protein>
<dbReference type="AlphaFoldDB" id="A0A0S4URP5"/>
<gene>
    <name evidence="1" type="ORF">RUN1744_v1_760013</name>
    <name evidence="2" type="ORF">TD1301_v1_240062</name>
</gene>
<evidence type="ECO:0000313" key="2">
    <source>
        <dbReference type="EMBL" id="CUV32965.1"/>
    </source>
</evidence>
<proteinExistence type="predicted"/>